<comment type="caution">
    <text evidence="6">Lacks conserved residue(s) required for the propagation of feature annotation.</text>
</comment>
<feature type="binding site" evidence="6">
    <location>
        <position position="227"/>
    </location>
    <ligand>
        <name>Mg(2+)</name>
        <dbReference type="ChEBI" id="CHEBI:18420"/>
    </ligand>
</feature>
<keyword evidence="5 6" id="KW-0342">GTP-binding</keyword>
<dbReference type="STRING" id="266809.PM03_13605"/>
<feature type="binding site" evidence="6">
    <location>
        <position position="244"/>
    </location>
    <ligand>
        <name>K(+)</name>
        <dbReference type="ChEBI" id="CHEBI:29103"/>
    </ligand>
</feature>
<dbReference type="GO" id="GO:0003924">
    <property type="term" value="F:GTPase activity"/>
    <property type="evidence" value="ECO:0007669"/>
    <property type="project" value="UniProtKB-UniRule"/>
</dbReference>
<keyword evidence="6" id="KW-0963">Cytoplasm</keyword>
<dbReference type="Pfam" id="PF10396">
    <property type="entry name" value="TrmE_N"/>
    <property type="match status" value="1"/>
</dbReference>
<feature type="binding site" evidence="6">
    <location>
        <position position="77"/>
    </location>
    <ligand>
        <name>(6S)-5-formyl-5,6,7,8-tetrahydrofolate</name>
        <dbReference type="ChEBI" id="CHEBI:57457"/>
    </ligand>
</feature>
<dbReference type="Proteomes" id="UP000051298">
    <property type="component" value="Unassembled WGS sequence"/>
</dbReference>
<comment type="function">
    <text evidence="6">Exhibits a very high intrinsic GTPase hydrolysis rate. Involved in the addition of a carboxymethylaminomethyl (cmnm) group at the wobble position (U34) of certain tRNAs, forming tRNA-cmnm(5)s(2)U34.</text>
</comment>
<comment type="cofactor">
    <cofactor evidence="6">
        <name>K(+)</name>
        <dbReference type="ChEBI" id="CHEBI:29103"/>
    </cofactor>
    <text evidence="6">Binds 1 potassium ion per subunit.</text>
</comment>
<proteinExistence type="inferred from homology"/>
<dbReference type="PROSITE" id="PS51709">
    <property type="entry name" value="G_TRME"/>
    <property type="match status" value="1"/>
</dbReference>
<feature type="binding site" evidence="6">
    <location>
        <position position="223"/>
    </location>
    <ligand>
        <name>K(+)</name>
        <dbReference type="ChEBI" id="CHEBI:29103"/>
    </ligand>
</feature>
<dbReference type="AlphaFoldDB" id="A0A0P1F005"/>
<evidence type="ECO:0000256" key="6">
    <source>
        <dbReference type="HAMAP-Rule" id="MF_00379"/>
    </source>
</evidence>
<dbReference type="NCBIfam" id="NF003661">
    <property type="entry name" value="PRK05291.1-3"/>
    <property type="match status" value="1"/>
</dbReference>
<evidence type="ECO:0000313" key="8">
    <source>
        <dbReference type="EMBL" id="CUH60579.1"/>
    </source>
</evidence>
<dbReference type="HAMAP" id="MF_00379">
    <property type="entry name" value="GTPase_MnmE"/>
    <property type="match status" value="1"/>
</dbReference>
<dbReference type="InterPro" id="IPR004520">
    <property type="entry name" value="GTPase_MnmE"/>
</dbReference>
<gene>
    <name evidence="6 8" type="primary">mnmE</name>
    <name evidence="6" type="synonym">trmE</name>
    <name evidence="8" type="ORF">THS5294_01874</name>
</gene>
<dbReference type="Gene3D" id="3.30.1360.120">
    <property type="entry name" value="Probable tRNA modification gtpase trme, domain 1"/>
    <property type="match status" value="1"/>
</dbReference>
<organism evidence="8 9">
    <name type="scientific">Thalassobacter stenotrophicus</name>
    <dbReference type="NCBI Taxonomy" id="266809"/>
    <lineage>
        <taxon>Bacteria</taxon>
        <taxon>Pseudomonadati</taxon>
        <taxon>Pseudomonadota</taxon>
        <taxon>Alphaproteobacteria</taxon>
        <taxon>Rhodobacterales</taxon>
        <taxon>Roseobacteraceae</taxon>
        <taxon>Thalassobacter</taxon>
    </lineage>
</organism>
<dbReference type="GO" id="GO:0046872">
    <property type="term" value="F:metal ion binding"/>
    <property type="evidence" value="ECO:0007669"/>
    <property type="project" value="UniProtKB-KW"/>
</dbReference>
<dbReference type="PANTHER" id="PTHR42714">
    <property type="entry name" value="TRNA MODIFICATION GTPASE GTPBP3"/>
    <property type="match status" value="1"/>
</dbReference>
<evidence type="ECO:0000259" key="7">
    <source>
        <dbReference type="PROSITE" id="PS51709"/>
    </source>
</evidence>
<dbReference type="Pfam" id="PF01926">
    <property type="entry name" value="MMR_HSR1"/>
    <property type="match status" value="1"/>
</dbReference>
<name>A0A0P1F005_9RHOB</name>
<feature type="binding site" evidence="6">
    <location>
        <position position="20"/>
    </location>
    <ligand>
        <name>(6S)-5-formyl-5,6,7,8-tetrahydrofolate</name>
        <dbReference type="ChEBI" id="CHEBI:57457"/>
    </ligand>
</feature>
<dbReference type="RefSeq" id="WP_058123518.1">
    <property type="nucleotide sequence ID" value="NZ_CYRX01000026.1"/>
</dbReference>
<comment type="subcellular location">
    <subcellularLocation>
        <location evidence="6">Cytoplasm</location>
    </subcellularLocation>
</comment>
<dbReference type="Pfam" id="PF12631">
    <property type="entry name" value="MnmE_helical"/>
    <property type="match status" value="1"/>
</dbReference>
<evidence type="ECO:0000256" key="5">
    <source>
        <dbReference type="ARBA" id="ARBA00023134"/>
    </source>
</evidence>
<dbReference type="InterPro" id="IPR005225">
    <property type="entry name" value="Small_GTP-bd"/>
</dbReference>
<keyword evidence="2 6" id="KW-0819">tRNA processing</keyword>
<dbReference type="GO" id="GO:0005525">
    <property type="term" value="F:GTP binding"/>
    <property type="evidence" value="ECO:0007669"/>
    <property type="project" value="UniProtKB-UniRule"/>
</dbReference>
<dbReference type="SUPFAM" id="SSF52540">
    <property type="entry name" value="P-loop containing nucleoside triphosphate hydrolases"/>
    <property type="match status" value="1"/>
</dbReference>
<dbReference type="InterPro" id="IPR018948">
    <property type="entry name" value="GTP-bd_TrmE_N"/>
</dbReference>
<feature type="binding site" evidence="6">
    <location>
        <position position="424"/>
    </location>
    <ligand>
        <name>(6S)-5-formyl-5,6,7,8-tetrahydrofolate</name>
        <dbReference type="ChEBI" id="CHEBI:57457"/>
    </ligand>
</feature>
<evidence type="ECO:0000256" key="2">
    <source>
        <dbReference type="ARBA" id="ARBA00022694"/>
    </source>
</evidence>
<dbReference type="GO" id="GO:0002098">
    <property type="term" value="P:tRNA wobble uridine modification"/>
    <property type="evidence" value="ECO:0007669"/>
    <property type="project" value="TreeGrafter"/>
</dbReference>
<dbReference type="Gene3D" id="1.20.120.430">
    <property type="entry name" value="tRNA modification GTPase MnmE domain 2"/>
    <property type="match status" value="1"/>
</dbReference>
<feature type="binding site" evidence="6">
    <location>
        <position position="247"/>
    </location>
    <ligand>
        <name>K(+)</name>
        <dbReference type="ChEBI" id="CHEBI:29103"/>
    </ligand>
</feature>
<protein>
    <recommendedName>
        <fullName evidence="6">tRNA modification GTPase MnmE</fullName>
        <ecNumber evidence="6">3.6.-.-</ecNumber>
    </recommendedName>
</protein>
<comment type="subunit">
    <text evidence="6">Homodimer. Heterotetramer of two MnmE and two MnmG subunits.</text>
</comment>
<evidence type="ECO:0000256" key="3">
    <source>
        <dbReference type="ARBA" id="ARBA00022741"/>
    </source>
</evidence>
<dbReference type="EC" id="3.6.-.-" evidence="6"/>
<dbReference type="CDD" id="cd04164">
    <property type="entry name" value="trmE"/>
    <property type="match status" value="1"/>
</dbReference>
<feature type="binding site" evidence="6">
    <location>
        <begin position="242"/>
        <end position="248"/>
    </location>
    <ligand>
        <name>GTP</name>
        <dbReference type="ChEBI" id="CHEBI:37565"/>
    </ligand>
</feature>
<evidence type="ECO:0000256" key="1">
    <source>
        <dbReference type="ARBA" id="ARBA00011043"/>
    </source>
</evidence>
<comment type="similarity">
    <text evidence="1 6">Belongs to the TRAFAC class TrmE-Era-EngA-EngB-Septin-like GTPase superfamily. TrmE GTPase family.</text>
</comment>
<dbReference type="PANTHER" id="PTHR42714:SF2">
    <property type="entry name" value="TRNA MODIFICATION GTPASE GTPBP3, MITOCHONDRIAL"/>
    <property type="match status" value="1"/>
</dbReference>
<feature type="binding site" evidence="6">
    <location>
        <begin position="267"/>
        <end position="270"/>
    </location>
    <ligand>
        <name>GTP</name>
        <dbReference type="ChEBI" id="CHEBI:37565"/>
    </ligand>
</feature>
<feature type="binding site" evidence="6">
    <location>
        <position position="242"/>
    </location>
    <ligand>
        <name>K(+)</name>
        <dbReference type="ChEBI" id="CHEBI:29103"/>
    </ligand>
</feature>
<feature type="domain" description="TrmE-type G" evidence="7">
    <location>
        <begin position="213"/>
        <end position="349"/>
    </location>
</feature>
<feature type="binding site" evidence="6">
    <location>
        <begin position="223"/>
        <end position="228"/>
    </location>
    <ligand>
        <name>GTP</name>
        <dbReference type="ChEBI" id="CHEBI:37565"/>
    </ligand>
</feature>
<dbReference type="NCBIfam" id="TIGR00231">
    <property type="entry name" value="small_GTP"/>
    <property type="match status" value="1"/>
</dbReference>
<accession>A0A0P1F005</accession>
<dbReference type="InterPro" id="IPR025867">
    <property type="entry name" value="MnmE_helical"/>
</dbReference>
<dbReference type="InterPro" id="IPR027417">
    <property type="entry name" value="P-loop_NTPase"/>
</dbReference>
<dbReference type="InterPro" id="IPR031168">
    <property type="entry name" value="G_TrmE"/>
</dbReference>
<dbReference type="eggNOG" id="COG0486">
    <property type="taxonomic scope" value="Bacteria"/>
</dbReference>
<dbReference type="SUPFAM" id="SSF116878">
    <property type="entry name" value="TrmE connector domain"/>
    <property type="match status" value="1"/>
</dbReference>
<evidence type="ECO:0000256" key="4">
    <source>
        <dbReference type="ARBA" id="ARBA00022958"/>
    </source>
</evidence>
<dbReference type="GO" id="GO:0030488">
    <property type="term" value="P:tRNA methylation"/>
    <property type="evidence" value="ECO:0007669"/>
    <property type="project" value="TreeGrafter"/>
</dbReference>
<keyword evidence="6 8" id="KW-0378">Hydrolase</keyword>
<dbReference type="EMBL" id="CYRX01000026">
    <property type="protein sequence ID" value="CUH60579.1"/>
    <property type="molecule type" value="Genomic_DNA"/>
</dbReference>
<feature type="binding site" evidence="6">
    <location>
        <position position="117"/>
    </location>
    <ligand>
        <name>(6S)-5-formyl-5,6,7,8-tetrahydrofolate</name>
        <dbReference type="ChEBI" id="CHEBI:57457"/>
    </ligand>
</feature>
<keyword evidence="3 6" id="KW-0547">Nucleotide-binding</keyword>
<reference evidence="8 9" key="1">
    <citation type="submission" date="2015-09" db="EMBL/GenBank/DDBJ databases">
        <authorList>
            <consortium name="Swine Surveillance"/>
        </authorList>
    </citation>
    <scope>NUCLEOTIDE SEQUENCE [LARGE SCALE GENOMIC DNA]</scope>
    <source>
        <strain evidence="8 9">CECT 5294</strain>
    </source>
</reference>
<keyword evidence="4 6" id="KW-0630">Potassium</keyword>
<evidence type="ECO:0000313" key="9">
    <source>
        <dbReference type="Proteomes" id="UP000051298"/>
    </source>
</evidence>
<sequence>MDTIFALATAQGKAGVAVIRISGPQSFELSTILCGELPLDRKMGVRSIRASDGTLLDQALVLLFSEGRSFTGEATVELQLHGSVAVVRAVLAAISDTGLARVAEPGEFTRRALLNERLDLTQVEGLSDLIEAETEVQRREAMRSFDGALRDMIEGLRANLIRAAALLEATIDFADEEVPENVYPEVENLLKDATKTISSEISRSGAAQSVRKGFEVAIVGPPNVGKSTLLNTLAGREAAITSEIAGTTRDIVEVRMDIQGLPVTFLDTAGVRETDDPIEKLGVARAVERAQAAELRVILLERPDADPIMPPCNGDIVVSTKHDIYGVGISSLNGTGLNELLSEISDRLGDLTADIGLISRERDRVALSESYSRLCLVQENLLHMPSELLTAEIYGAVQSLGAVIGRVGVEDVLDEIFASFCLGK</sequence>
<dbReference type="InterPro" id="IPR027368">
    <property type="entry name" value="MnmE_dom2"/>
</dbReference>
<dbReference type="InterPro" id="IPR027266">
    <property type="entry name" value="TrmE/GcvT-like"/>
</dbReference>
<dbReference type="Gene3D" id="3.40.50.300">
    <property type="entry name" value="P-loop containing nucleotide triphosphate hydrolases"/>
    <property type="match status" value="1"/>
</dbReference>
<dbReference type="InterPro" id="IPR006073">
    <property type="entry name" value="GTP-bd"/>
</dbReference>
<feature type="binding site" evidence="6">
    <location>
        <position position="248"/>
    </location>
    <ligand>
        <name>Mg(2+)</name>
        <dbReference type="ChEBI" id="CHEBI:18420"/>
    </ligand>
</feature>
<dbReference type="GO" id="GO:0005737">
    <property type="term" value="C:cytoplasm"/>
    <property type="evidence" value="ECO:0007669"/>
    <property type="project" value="UniProtKB-SubCell"/>
</dbReference>
<keyword evidence="6" id="KW-0460">Magnesium</keyword>
<dbReference type="CDD" id="cd14858">
    <property type="entry name" value="TrmE_N"/>
    <property type="match status" value="1"/>
</dbReference>
<keyword evidence="6" id="KW-0479">Metal-binding</keyword>